<evidence type="ECO:0000259" key="14">
    <source>
        <dbReference type="PROSITE" id="PS51746"/>
    </source>
</evidence>
<comment type="catalytic activity">
    <reaction evidence="10">
        <text>O-phospho-L-seryl-[protein] + H2O = L-seryl-[protein] + phosphate</text>
        <dbReference type="Rhea" id="RHEA:20629"/>
        <dbReference type="Rhea" id="RHEA-COMP:9863"/>
        <dbReference type="Rhea" id="RHEA-COMP:11604"/>
        <dbReference type="ChEBI" id="CHEBI:15377"/>
        <dbReference type="ChEBI" id="CHEBI:29999"/>
        <dbReference type="ChEBI" id="CHEBI:43474"/>
        <dbReference type="ChEBI" id="CHEBI:83421"/>
        <dbReference type="EC" id="3.1.3.16"/>
    </reaction>
</comment>
<dbReference type="FunFam" id="3.60.40.10:FF:000291">
    <property type="entry name" value="Protein phosphatase 2C 50"/>
    <property type="match status" value="1"/>
</dbReference>
<evidence type="ECO:0000256" key="12">
    <source>
        <dbReference type="RuleBase" id="RU003465"/>
    </source>
</evidence>
<proteinExistence type="inferred from homology"/>
<gene>
    <name evidence="16" type="primary">LOC100833036</name>
    <name evidence="15" type="ORF">BRADI_5g00673v3</name>
</gene>
<comment type="cofactor">
    <cofactor evidence="1">
        <name>Mn(2+)</name>
        <dbReference type="ChEBI" id="CHEBI:29035"/>
    </cofactor>
</comment>
<evidence type="ECO:0000256" key="10">
    <source>
        <dbReference type="ARBA" id="ARBA00047761"/>
    </source>
</evidence>
<feature type="chain" id="PRO_5043158462" description="protein-serine/threonine phosphatase" evidence="13">
    <location>
        <begin position="23"/>
        <end position="439"/>
    </location>
</feature>
<dbReference type="Proteomes" id="UP000008810">
    <property type="component" value="Chromosome 5"/>
</dbReference>
<comment type="similarity">
    <text evidence="3 12">Belongs to the PP2C family.</text>
</comment>
<feature type="signal peptide" evidence="13">
    <location>
        <begin position="1"/>
        <end position="22"/>
    </location>
</feature>
<dbReference type="EnsemblPlants" id="PNT60489">
    <property type="protein sequence ID" value="PNT60489"/>
    <property type="gene ID" value="BRADI_5g00673v3"/>
</dbReference>
<evidence type="ECO:0000256" key="3">
    <source>
        <dbReference type="ARBA" id="ARBA00006702"/>
    </source>
</evidence>
<dbReference type="OrthoDB" id="10264738at2759"/>
<keyword evidence="5" id="KW-0479">Metal-binding</keyword>
<dbReference type="EMBL" id="CM000884">
    <property type="protein sequence ID" value="PNT60489.1"/>
    <property type="molecule type" value="Genomic_DNA"/>
</dbReference>
<dbReference type="PROSITE" id="PS01032">
    <property type="entry name" value="PPM_1"/>
    <property type="match status" value="1"/>
</dbReference>
<dbReference type="PROSITE" id="PS51746">
    <property type="entry name" value="PPM_2"/>
    <property type="match status" value="1"/>
</dbReference>
<dbReference type="Gramene" id="PNT60489">
    <property type="protein sequence ID" value="PNT60489"/>
    <property type="gene ID" value="BRADI_5g00673v3"/>
</dbReference>
<keyword evidence="13" id="KW-0732">Signal</keyword>
<dbReference type="GO" id="GO:0046872">
    <property type="term" value="F:metal ion binding"/>
    <property type="evidence" value="ECO:0007669"/>
    <property type="project" value="UniProtKB-KW"/>
</dbReference>
<dbReference type="InterPro" id="IPR001932">
    <property type="entry name" value="PPM-type_phosphatase-like_dom"/>
</dbReference>
<keyword evidence="9" id="KW-0464">Manganese</keyword>
<evidence type="ECO:0000313" key="15">
    <source>
        <dbReference type="EMBL" id="PNT60489.1"/>
    </source>
</evidence>
<evidence type="ECO:0000256" key="9">
    <source>
        <dbReference type="ARBA" id="ARBA00023211"/>
    </source>
</evidence>
<feature type="domain" description="PPM-type phosphatase" evidence="14">
    <location>
        <begin position="122"/>
        <end position="435"/>
    </location>
</feature>
<evidence type="ECO:0000256" key="8">
    <source>
        <dbReference type="ARBA" id="ARBA00022912"/>
    </source>
</evidence>
<dbReference type="GO" id="GO:0004722">
    <property type="term" value="F:protein serine/threonine phosphatase activity"/>
    <property type="evidence" value="ECO:0000318"/>
    <property type="project" value="GO_Central"/>
</dbReference>
<evidence type="ECO:0000256" key="13">
    <source>
        <dbReference type="SAM" id="SignalP"/>
    </source>
</evidence>
<reference evidence="15" key="2">
    <citation type="submission" date="2017-06" db="EMBL/GenBank/DDBJ databases">
        <title>WGS assembly of Brachypodium distachyon.</title>
        <authorList>
            <consortium name="The International Brachypodium Initiative"/>
            <person name="Lucas S."/>
            <person name="Harmon-Smith M."/>
            <person name="Lail K."/>
            <person name="Tice H."/>
            <person name="Grimwood J."/>
            <person name="Bruce D."/>
            <person name="Barry K."/>
            <person name="Shu S."/>
            <person name="Lindquist E."/>
            <person name="Wang M."/>
            <person name="Pitluck S."/>
            <person name="Vogel J.P."/>
            <person name="Garvin D.F."/>
            <person name="Mockler T.C."/>
            <person name="Schmutz J."/>
            <person name="Rokhsar D."/>
            <person name="Bevan M.W."/>
        </authorList>
    </citation>
    <scope>NUCLEOTIDE SEQUENCE</scope>
    <source>
        <strain evidence="15">Bd21</strain>
    </source>
</reference>
<evidence type="ECO:0000256" key="7">
    <source>
        <dbReference type="ARBA" id="ARBA00022842"/>
    </source>
</evidence>
<comment type="catalytic activity">
    <reaction evidence="11">
        <text>O-phospho-L-threonyl-[protein] + H2O = L-threonyl-[protein] + phosphate</text>
        <dbReference type="Rhea" id="RHEA:47004"/>
        <dbReference type="Rhea" id="RHEA-COMP:11060"/>
        <dbReference type="Rhea" id="RHEA-COMP:11605"/>
        <dbReference type="ChEBI" id="CHEBI:15377"/>
        <dbReference type="ChEBI" id="CHEBI:30013"/>
        <dbReference type="ChEBI" id="CHEBI:43474"/>
        <dbReference type="ChEBI" id="CHEBI:61977"/>
        <dbReference type="EC" id="3.1.3.16"/>
    </reaction>
</comment>
<evidence type="ECO:0000256" key="1">
    <source>
        <dbReference type="ARBA" id="ARBA00001936"/>
    </source>
</evidence>
<evidence type="ECO:0000313" key="16">
    <source>
        <dbReference type="EnsemblPlants" id="PNT60489"/>
    </source>
</evidence>
<keyword evidence="7" id="KW-0460">Magnesium</keyword>
<dbReference type="ExpressionAtlas" id="A0A2K2CEN6">
    <property type="expression patterns" value="baseline and differential"/>
</dbReference>
<dbReference type="Gene3D" id="3.60.40.10">
    <property type="entry name" value="PPM-type phosphatase domain"/>
    <property type="match status" value="1"/>
</dbReference>
<keyword evidence="8 12" id="KW-0904">Protein phosphatase</keyword>
<evidence type="ECO:0000256" key="11">
    <source>
        <dbReference type="ARBA" id="ARBA00048336"/>
    </source>
</evidence>
<evidence type="ECO:0000256" key="4">
    <source>
        <dbReference type="ARBA" id="ARBA00013081"/>
    </source>
</evidence>
<dbReference type="InterPro" id="IPR000222">
    <property type="entry name" value="PP2C_BS"/>
</dbReference>
<dbReference type="AlphaFoldDB" id="A0A2K2CEN6"/>
<dbReference type="EC" id="3.1.3.16" evidence="4"/>
<dbReference type="InterPro" id="IPR015655">
    <property type="entry name" value="PP2C"/>
</dbReference>
<evidence type="ECO:0000256" key="2">
    <source>
        <dbReference type="ARBA" id="ARBA00001946"/>
    </source>
</evidence>
<reference evidence="15 16" key="1">
    <citation type="journal article" date="2010" name="Nature">
        <title>Genome sequencing and analysis of the model grass Brachypodium distachyon.</title>
        <authorList>
            <consortium name="International Brachypodium Initiative"/>
        </authorList>
    </citation>
    <scope>NUCLEOTIDE SEQUENCE [LARGE SCALE GENOMIC DNA]</scope>
    <source>
        <strain evidence="15 16">Bd21</strain>
    </source>
</reference>
<dbReference type="Pfam" id="PF00481">
    <property type="entry name" value="PP2C"/>
    <property type="match status" value="2"/>
</dbReference>
<evidence type="ECO:0000256" key="5">
    <source>
        <dbReference type="ARBA" id="ARBA00022723"/>
    </source>
</evidence>
<evidence type="ECO:0000313" key="17">
    <source>
        <dbReference type="Proteomes" id="UP000008810"/>
    </source>
</evidence>
<organism evidence="15">
    <name type="scientific">Brachypodium distachyon</name>
    <name type="common">Purple false brome</name>
    <name type="synonym">Trachynia distachya</name>
    <dbReference type="NCBI Taxonomy" id="15368"/>
    <lineage>
        <taxon>Eukaryota</taxon>
        <taxon>Viridiplantae</taxon>
        <taxon>Streptophyta</taxon>
        <taxon>Embryophyta</taxon>
        <taxon>Tracheophyta</taxon>
        <taxon>Spermatophyta</taxon>
        <taxon>Magnoliopsida</taxon>
        <taxon>Liliopsida</taxon>
        <taxon>Poales</taxon>
        <taxon>Poaceae</taxon>
        <taxon>BOP clade</taxon>
        <taxon>Pooideae</taxon>
        <taxon>Stipodae</taxon>
        <taxon>Brachypodieae</taxon>
        <taxon>Brachypodium</taxon>
    </lineage>
</organism>
<dbReference type="STRING" id="15368.A0A2K2CEN6"/>
<dbReference type="SMART" id="SM00332">
    <property type="entry name" value="PP2Cc"/>
    <property type="match status" value="1"/>
</dbReference>
<dbReference type="FunCoup" id="A0A2K2CEN6">
    <property type="interactions" value="49"/>
</dbReference>
<dbReference type="PANTHER" id="PTHR47992">
    <property type="entry name" value="PROTEIN PHOSPHATASE"/>
    <property type="match status" value="1"/>
</dbReference>
<dbReference type="InterPro" id="IPR036457">
    <property type="entry name" value="PPM-type-like_dom_sf"/>
</dbReference>
<name>A0A2K2CEN6_BRADI</name>
<accession>A0A2K2CEN6</accession>
<dbReference type="CDD" id="cd00143">
    <property type="entry name" value="PP2Cc"/>
    <property type="match status" value="1"/>
</dbReference>
<keyword evidence="17" id="KW-1185">Reference proteome</keyword>
<sequence length="439" mass="46432">MTRPPPPTSRLLFLCLVYSLASIDLRSPALSTASPCFPNSLLTPRETLMASAAGSTNNVGAAGGGEGTFSSSSSSNLRARRRRIAAAAAAMARSGSDVPAEPADPATTPAVVCALPAAAPVAFGSVALAGRMRQMEDVVLLRPGFFVWADGSPMNLFAVFDGHGGPHVAEICKQQMPAALEEELSAAAARLHGQQQQPTVRDEVAAWIEALRRAFARVDAVGGRCCQCGHVAPPEEDVGRRPLSSCPMCRLPGDIIGSTAVVALLVRDLIVVANSGDSRAVICRDHGCAVALSTDHKPDRPDEMRRIIEAGGQVIFNNGVRVRGILAMSRAIGHRILKPEVICDPEIRLTRRLEDDDCLILASDGVWDVISNQMACDVVRQCLQDGSPPDVDPIAAQEGQQQQSTPRCDMAAAALGRLALGRESSDNISAVVIDLKMRE</sequence>
<evidence type="ECO:0000256" key="6">
    <source>
        <dbReference type="ARBA" id="ARBA00022801"/>
    </source>
</evidence>
<dbReference type="GO" id="GO:1902531">
    <property type="term" value="P:regulation of intracellular signal transduction"/>
    <property type="evidence" value="ECO:0000318"/>
    <property type="project" value="GO_Central"/>
</dbReference>
<reference evidence="16" key="3">
    <citation type="submission" date="2018-08" db="UniProtKB">
        <authorList>
            <consortium name="EnsemblPlants"/>
        </authorList>
    </citation>
    <scope>IDENTIFICATION</scope>
    <source>
        <strain evidence="16">cv. Bd21</strain>
    </source>
</reference>
<protein>
    <recommendedName>
        <fullName evidence="4">protein-serine/threonine phosphatase</fullName>
        <ecNumber evidence="4">3.1.3.16</ecNumber>
    </recommendedName>
</protein>
<comment type="cofactor">
    <cofactor evidence="2">
        <name>Mg(2+)</name>
        <dbReference type="ChEBI" id="CHEBI:18420"/>
    </cofactor>
</comment>
<dbReference type="SUPFAM" id="SSF81606">
    <property type="entry name" value="PP2C-like"/>
    <property type="match status" value="1"/>
</dbReference>
<keyword evidence="6 12" id="KW-0378">Hydrolase</keyword>